<dbReference type="EMBL" id="UINC01197787">
    <property type="protein sequence ID" value="SVE15447.1"/>
    <property type="molecule type" value="Genomic_DNA"/>
</dbReference>
<name>A0A383B5Q7_9ZZZZ</name>
<dbReference type="AlphaFoldDB" id="A0A383B5Q7"/>
<evidence type="ECO:0000313" key="1">
    <source>
        <dbReference type="EMBL" id="SVE15447.1"/>
    </source>
</evidence>
<accession>A0A383B5Q7</accession>
<protein>
    <submittedName>
        <fullName evidence="1">Uncharacterized protein</fullName>
    </submittedName>
</protein>
<feature type="non-terminal residue" evidence="1">
    <location>
        <position position="45"/>
    </location>
</feature>
<reference evidence="1" key="1">
    <citation type="submission" date="2018-05" db="EMBL/GenBank/DDBJ databases">
        <authorList>
            <person name="Lanie J.A."/>
            <person name="Ng W.-L."/>
            <person name="Kazmierczak K.M."/>
            <person name="Andrzejewski T.M."/>
            <person name="Davidsen T.M."/>
            <person name="Wayne K.J."/>
            <person name="Tettelin H."/>
            <person name="Glass J.I."/>
            <person name="Rusch D."/>
            <person name="Podicherti R."/>
            <person name="Tsui H.-C.T."/>
            <person name="Winkler M.E."/>
        </authorList>
    </citation>
    <scope>NUCLEOTIDE SEQUENCE</scope>
</reference>
<sequence>MKPGQLFEQFEKLAEKFELRIIQGKGDFHGGSCIIKKDKVIVINK</sequence>
<organism evidence="1">
    <name type="scientific">marine metagenome</name>
    <dbReference type="NCBI Taxonomy" id="408172"/>
    <lineage>
        <taxon>unclassified sequences</taxon>
        <taxon>metagenomes</taxon>
        <taxon>ecological metagenomes</taxon>
    </lineage>
</organism>
<gene>
    <name evidence="1" type="ORF">METZ01_LOCUS468301</name>
</gene>
<proteinExistence type="predicted"/>